<accession>A0A246K350</accession>
<evidence type="ECO:0000313" key="1">
    <source>
        <dbReference type="EMBL" id="OWQ99781.1"/>
    </source>
</evidence>
<reference evidence="1 2" key="1">
    <citation type="journal article" date="2010" name="Int. J. Syst. Evol. Microbiol.">
        <title>Sphingopyxis bauzanensis sp. nov., a psychrophilic bacterium isolated from soil.</title>
        <authorList>
            <person name="Zhang D.C."/>
            <person name="Liu H.C."/>
            <person name="Xin Y.H."/>
            <person name="Zhou Y.G."/>
            <person name="Schinner F."/>
            <person name="Margesin R."/>
        </authorList>
    </citation>
    <scope>NUCLEOTIDE SEQUENCE [LARGE SCALE GENOMIC DNA]</scope>
    <source>
        <strain evidence="1 2">DSM 22271</strain>
    </source>
</reference>
<comment type="caution">
    <text evidence="1">The sequence shown here is derived from an EMBL/GenBank/DDBJ whole genome shotgun (WGS) entry which is preliminary data.</text>
</comment>
<dbReference type="AlphaFoldDB" id="A0A246K350"/>
<evidence type="ECO:0000313" key="2">
    <source>
        <dbReference type="Proteomes" id="UP000197361"/>
    </source>
</evidence>
<organism evidence="1 2">
    <name type="scientific">Sphingopyxis bauzanensis</name>
    <dbReference type="NCBI Taxonomy" id="651663"/>
    <lineage>
        <taxon>Bacteria</taxon>
        <taxon>Pseudomonadati</taxon>
        <taxon>Pseudomonadota</taxon>
        <taxon>Alphaproteobacteria</taxon>
        <taxon>Sphingomonadales</taxon>
        <taxon>Sphingomonadaceae</taxon>
        <taxon>Sphingopyxis</taxon>
    </lineage>
</organism>
<proteinExistence type="predicted"/>
<dbReference type="RefSeq" id="WP_088440518.1">
    <property type="nucleotide sequence ID" value="NZ_BMMC01000028.1"/>
</dbReference>
<dbReference type="EMBL" id="NISK01000001">
    <property type="protein sequence ID" value="OWQ99781.1"/>
    <property type="molecule type" value="Genomic_DNA"/>
</dbReference>
<gene>
    <name evidence="1" type="ORF">CDQ92_01935</name>
</gene>
<name>A0A246K350_9SPHN</name>
<sequence>MADFDRHAGDLPWGWWLRANPRGYEDAAGRHWSSVRDAFWEGELGFPPVHFAPEQHELMLRVMTAINASWFGTESNHDVFGGDMMFWRFYQCWLASIGMVETSEGRNVFDGGLSSLGKSVLMMLRATREPGFERLPMSAVVAAVSANKGLDAEARERALMTFEQQVGFRRHLFARENLGRRYLVTLTGLTVGARMPTRNIVWSQSFAGARSRDDLFAWLAERVHRWDDWGEIAYRRSAAALTSHLLSVIVGAGDLSR</sequence>
<dbReference type="Proteomes" id="UP000197361">
    <property type="component" value="Unassembled WGS sequence"/>
</dbReference>
<protein>
    <submittedName>
        <fullName evidence="1">Uncharacterized protein</fullName>
    </submittedName>
</protein>
<dbReference type="OrthoDB" id="7402767at2"/>
<keyword evidence="2" id="KW-1185">Reference proteome</keyword>